<accession>A0A061D9F0</accession>
<dbReference type="STRING" id="5866.A0A061D9F0"/>
<evidence type="ECO:0000256" key="4">
    <source>
        <dbReference type="ARBA" id="ARBA00022840"/>
    </source>
</evidence>
<dbReference type="AlphaFoldDB" id="A0A061D9F0"/>
<dbReference type="EMBL" id="LK391707">
    <property type="protein sequence ID" value="CDR94330.1"/>
    <property type="molecule type" value="Genomic_DNA"/>
</dbReference>
<dbReference type="PANTHER" id="PTHR12172">
    <property type="entry name" value="CELL CYCLE CHECKPOINT PROTEIN RAD17"/>
    <property type="match status" value="1"/>
</dbReference>
<keyword evidence="4" id="KW-0067">ATP-binding</keyword>
<evidence type="ECO:0000313" key="8">
    <source>
        <dbReference type="EMBL" id="CDR94330.1"/>
    </source>
</evidence>
<keyword evidence="6" id="KW-0131">Cell cycle</keyword>
<dbReference type="GO" id="GO:0005634">
    <property type="term" value="C:nucleus"/>
    <property type="evidence" value="ECO:0007669"/>
    <property type="project" value="UniProtKB-SubCell"/>
</dbReference>
<dbReference type="InterPro" id="IPR004582">
    <property type="entry name" value="Checkpoint_prot_Rad17_Rad24"/>
</dbReference>
<evidence type="ECO:0000256" key="7">
    <source>
        <dbReference type="SAM" id="MobiDB-lite"/>
    </source>
</evidence>
<dbReference type="KEGG" id="bbig:BBBOND_0106390"/>
<evidence type="ECO:0000256" key="5">
    <source>
        <dbReference type="ARBA" id="ARBA00023242"/>
    </source>
</evidence>
<keyword evidence="9" id="KW-1185">Reference proteome</keyword>
<protein>
    <submittedName>
        <fullName evidence="8">Uncharacterized protein</fullName>
    </submittedName>
</protein>
<dbReference type="GO" id="GO:0003689">
    <property type="term" value="F:DNA clamp loader activity"/>
    <property type="evidence" value="ECO:0007669"/>
    <property type="project" value="TreeGrafter"/>
</dbReference>
<dbReference type="GO" id="GO:0000077">
    <property type="term" value="P:DNA damage checkpoint signaling"/>
    <property type="evidence" value="ECO:0007669"/>
    <property type="project" value="TreeGrafter"/>
</dbReference>
<evidence type="ECO:0000256" key="1">
    <source>
        <dbReference type="ARBA" id="ARBA00004123"/>
    </source>
</evidence>
<organism evidence="8 9">
    <name type="scientific">Babesia bigemina</name>
    <dbReference type="NCBI Taxonomy" id="5866"/>
    <lineage>
        <taxon>Eukaryota</taxon>
        <taxon>Sar</taxon>
        <taxon>Alveolata</taxon>
        <taxon>Apicomplexa</taxon>
        <taxon>Aconoidasida</taxon>
        <taxon>Piroplasmida</taxon>
        <taxon>Babesiidae</taxon>
        <taxon>Babesia</taxon>
    </lineage>
</organism>
<name>A0A061D9F0_BABBI</name>
<dbReference type="RefSeq" id="XP_012766516.1">
    <property type="nucleotide sequence ID" value="XM_012911062.1"/>
</dbReference>
<dbReference type="GO" id="GO:0003682">
    <property type="term" value="F:chromatin binding"/>
    <property type="evidence" value="ECO:0007669"/>
    <property type="project" value="TreeGrafter"/>
</dbReference>
<dbReference type="Proteomes" id="UP000033188">
    <property type="component" value="Chromosome 1"/>
</dbReference>
<dbReference type="GeneID" id="24562871"/>
<keyword evidence="2" id="KW-0547">Nucleotide-binding</keyword>
<evidence type="ECO:0000313" key="9">
    <source>
        <dbReference type="Proteomes" id="UP000033188"/>
    </source>
</evidence>
<dbReference type="PANTHER" id="PTHR12172:SF0">
    <property type="entry name" value="CELL CYCLE CHECKPOINT PROTEIN RAD17"/>
    <property type="match status" value="1"/>
</dbReference>
<keyword evidence="3" id="KW-0227">DNA damage</keyword>
<comment type="subcellular location">
    <subcellularLocation>
        <location evidence="1">Nucleus</location>
    </subcellularLocation>
</comment>
<proteinExistence type="predicted"/>
<dbReference type="GO" id="GO:0033314">
    <property type="term" value="P:mitotic DNA replication checkpoint signaling"/>
    <property type="evidence" value="ECO:0007669"/>
    <property type="project" value="TreeGrafter"/>
</dbReference>
<keyword evidence="5" id="KW-0539">Nucleus</keyword>
<dbReference type="OrthoDB" id="10265971at2759"/>
<sequence length="850" mass="93494">MPSSVVGEIPWRRGDVEVLHQFLLSARDRARATCSGDRGAEPSPAHTYNVEKDYNADSVRPCDRSTGATSGVVDSRQSSAGSGYRRDVSHNPLRHFYSAPKRSRKRASPSSDDAGERLSSCAANICILKGQTGSGKVSAVRRLCSEIGLKVIEYDPFENDVVYMSDGQAQDAFSATFLRFLDTVRRKPGLRISRDAGSLKAPAVQSDASSRRLKCIRMLFGGRRSQGDADTLPSKSQEAHLILLKDLPRTVLSPSNTPFNRRVQEITRSILDGDGFHEGLSMYPLLICVDNSNSDRRLLRSILPYNYENHPRCMRLNVAQITRAKTKALLFRFLSALGRPCSAFNEQLVDYLSRACCGDLRFGMRNLHFFSSVDRSSLQSAQSEMEALLQHMCERSPTSAVFNVLGKVLVNKRVRAILQRDASPLDEEDVSALQSSGSLGVERFRECFELSRGVYCGNFGEGGDNSGITEDYSDVLEILSTISDDLILMPSRVLAVEPPSQASDIDEALSRSVVCGYGIVRPGCFDASLLGALPTSARLFGLIELYNPSLPLSMCRWPVIIGAASEEPSRQPRSAQLPLLTRPQLYYNPDELVDSGNVDASFLVDSVFENYSHYFEDIDDCAVLTTHLCDADVTFTGYRHSGGMPDDGWEQAQSTFACLCARAACCCNLGGSGRPANFRMFTKGVWQSESINDMNHLKALYDGHLRDLIARADGGHPQWHLSSAYICKSRAFVEIVPFMYILLSNSCDPSPPNVPEQDAPLLDWSLGSSNVTESMLERIDMLMSEPPHATPRNKGNSSADFKAALSSCGILESVTPKFKELVSEIGKHYECISGRQCPSSSGCLDIDQLQ</sequence>
<feature type="compositionally biased region" description="Basic and acidic residues" evidence="7">
    <location>
        <begin position="49"/>
        <end position="63"/>
    </location>
</feature>
<reference evidence="9" key="1">
    <citation type="journal article" date="2014" name="Nucleic Acids Res.">
        <title>The evolutionary dynamics of variant antigen genes in Babesia reveal a history of genomic innovation underlying host-parasite interaction.</title>
        <authorList>
            <person name="Jackson A.P."/>
            <person name="Otto T.D."/>
            <person name="Darby A."/>
            <person name="Ramaprasad A."/>
            <person name="Xia D."/>
            <person name="Echaide I.E."/>
            <person name="Farber M."/>
            <person name="Gahlot S."/>
            <person name="Gamble J."/>
            <person name="Gupta D."/>
            <person name="Gupta Y."/>
            <person name="Jackson L."/>
            <person name="Malandrin L."/>
            <person name="Malas T.B."/>
            <person name="Moussa E."/>
            <person name="Nair M."/>
            <person name="Reid A.J."/>
            <person name="Sanders M."/>
            <person name="Sharma J."/>
            <person name="Tracey A."/>
            <person name="Quail M.A."/>
            <person name="Weir W."/>
            <person name="Wastling J.M."/>
            <person name="Hall N."/>
            <person name="Willadsen P."/>
            <person name="Lingelbach K."/>
            <person name="Shiels B."/>
            <person name="Tait A."/>
            <person name="Berriman M."/>
            <person name="Allred D.R."/>
            <person name="Pain A."/>
        </authorList>
    </citation>
    <scope>NUCLEOTIDE SEQUENCE [LARGE SCALE GENOMIC DNA]</scope>
    <source>
        <strain evidence="9">Bond</strain>
    </source>
</reference>
<evidence type="ECO:0000256" key="2">
    <source>
        <dbReference type="ARBA" id="ARBA00022741"/>
    </source>
</evidence>
<dbReference type="GO" id="GO:0005524">
    <property type="term" value="F:ATP binding"/>
    <property type="evidence" value="ECO:0007669"/>
    <property type="project" value="UniProtKB-KW"/>
</dbReference>
<evidence type="ECO:0000256" key="3">
    <source>
        <dbReference type="ARBA" id="ARBA00022763"/>
    </source>
</evidence>
<dbReference type="VEuPathDB" id="PiroplasmaDB:BBBOND_0106390"/>
<feature type="region of interest" description="Disordered" evidence="7">
    <location>
        <begin position="34"/>
        <end position="116"/>
    </location>
</feature>
<evidence type="ECO:0000256" key="6">
    <source>
        <dbReference type="ARBA" id="ARBA00023306"/>
    </source>
</evidence>
<gene>
    <name evidence="8" type="ORF">BBBOND_0106390</name>
</gene>
<dbReference type="GO" id="GO:0006281">
    <property type="term" value="P:DNA repair"/>
    <property type="evidence" value="ECO:0007669"/>
    <property type="project" value="InterPro"/>
</dbReference>